<dbReference type="Gene3D" id="1.20.1250.20">
    <property type="entry name" value="MFS general substrate transporter like domains"/>
    <property type="match status" value="1"/>
</dbReference>
<feature type="transmembrane region" description="Helical" evidence="6">
    <location>
        <begin position="316"/>
        <end position="336"/>
    </location>
</feature>
<gene>
    <name evidence="9" type="primary">LOC106809130</name>
</gene>
<dbReference type="RefSeq" id="XP_014667587.1">
    <property type="nucleotide sequence ID" value="XM_014812101.1"/>
</dbReference>
<comment type="subcellular location">
    <subcellularLocation>
        <location evidence="1">Membrane</location>
        <topology evidence="1">Multi-pass membrane protein</topology>
    </subcellularLocation>
</comment>
<evidence type="ECO:0000256" key="6">
    <source>
        <dbReference type="SAM" id="Phobius"/>
    </source>
</evidence>
<keyword evidence="2 6" id="KW-0812">Transmembrane</keyword>
<dbReference type="InterPro" id="IPR020846">
    <property type="entry name" value="MFS_dom"/>
</dbReference>
<dbReference type="Pfam" id="PF00083">
    <property type="entry name" value="Sugar_tr"/>
    <property type="match status" value="1"/>
</dbReference>
<feature type="region of interest" description="Disordered" evidence="5">
    <location>
        <begin position="514"/>
        <end position="536"/>
    </location>
</feature>
<dbReference type="PANTHER" id="PTHR24064">
    <property type="entry name" value="SOLUTE CARRIER FAMILY 22 MEMBER"/>
    <property type="match status" value="1"/>
</dbReference>
<evidence type="ECO:0000256" key="3">
    <source>
        <dbReference type="ARBA" id="ARBA00022989"/>
    </source>
</evidence>
<feature type="transmembrane region" description="Helical" evidence="6">
    <location>
        <begin position="239"/>
        <end position="257"/>
    </location>
</feature>
<dbReference type="GeneID" id="106809130"/>
<keyword evidence="4 6" id="KW-0472">Membrane</keyword>
<evidence type="ECO:0000259" key="7">
    <source>
        <dbReference type="PROSITE" id="PS50850"/>
    </source>
</evidence>
<dbReference type="InterPro" id="IPR036259">
    <property type="entry name" value="MFS_trans_sf"/>
</dbReference>
<feature type="transmembrane region" description="Helical" evidence="6">
    <location>
        <begin position="381"/>
        <end position="401"/>
    </location>
</feature>
<dbReference type="Proteomes" id="UP000695022">
    <property type="component" value="Unplaced"/>
</dbReference>
<keyword evidence="3 6" id="KW-1133">Transmembrane helix</keyword>
<feature type="transmembrane region" description="Helical" evidence="6">
    <location>
        <begin position="413"/>
        <end position="433"/>
    </location>
</feature>
<feature type="transmembrane region" description="Helical" evidence="6">
    <location>
        <begin position="20"/>
        <end position="40"/>
    </location>
</feature>
<dbReference type="InterPro" id="IPR005828">
    <property type="entry name" value="MFS_sugar_transport-like"/>
</dbReference>
<dbReference type="PROSITE" id="PS50850">
    <property type="entry name" value="MFS"/>
    <property type="match status" value="1"/>
</dbReference>
<keyword evidence="8" id="KW-1185">Reference proteome</keyword>
<evidence type="ECO:0000256" key="1">
    <source>
        <dbReference type="ARBA" id="ARBA00004141"/>
    </source>
</evidence>
<feature type="transmembrane region" description="Helical" evidence="6">
    <location>
        <begin position="181"/>
        <end position="203"/>
    </location>
</feature>
<accession>A0ABM1E5W6</accession>
<feature type="compositionally biased region" description="Basic and acidic residues" evidence="5">
    <location>
        <begin position="522"/>
        <end position="536"/>
    </location>
</feature>
<feature type="transmembrane region" description="Helical" evidence="6">
    <location>
        <begin position="471"/>
        <end position="491"/>
    </location>
</feature>
<evidence type="ECO:0000313" key="9">
    <source>
        <dbReference type="RefSeq" id="XP_014667587.1"/>
    </source>
</evidence>
<proteinExistence type="predicted"/>
<feature type="domain" description="Major facilitator superfamily (MFS) profile" evidence="7">
    <location>
        <begin position="22"/>
        <end position="496"/>
    </location>
</feature>
<protein>
    <submittedName>
        <fullName evidence="9">Solute carrier family 22 member 21-like</fullName>
    </submittedName>
</protein>
<reference evidence="9" key="1">
    <citation type="submission" date="2025-08" db="UniProtKB">
        <authorList>
            <consortium name="RefSeq"/>
        </authorList>
    </citation>
    <scope>IDENTIFICATION</scope>
</reference>
<feature type="transmembrane region" description="Helical" evidence="6">
    <location>
        <begin position="154"/>
        <end position="175"/>
    </location>
</feature>
<dbReference type="CDD" id="cd17317">
    <property type="entry name" value="MFS_SLC22"/>
    <property type="match status" value="1"/>
</dbReference>
<organism evidence="8 9">
    <name type="scientific">Priapulus caudatus</name>
    <name type="common">Priapulid worm</name>
    <dbReference type="NCBI Taxonomy" id="37621"/>
    <lineage>
        <taxon>Eukaryota</taxon>
        <taxon>Metazoa</taxon>
        <taxon>Ecdysozoa</taxon>
        <taxon>Scalidophora</taxon>
        <taxon>Priapulida</taxon>
        <taxon>Priapulimorpha</taxon>
        <taxon>Priapulimorphida</taxon>
        <taxon>Priapulidae</taxon>
        <taxon>Priapulus</taxon>
    </lineage>
</organism>
<feature type="transmembrane region" description="Helical" evidence="6">
    <location>
        <begin position="348"/>
        <end position="369"/>
    </location>
</feature>
<feature type="transmembrane region" description="Helical" evidence="6">
    <location>
        <begin position="215"/>
        <end position="233"/>
    </location>
</feature>
<feature type="transmembrane region" description="Helical" evidence="6">
    <location>
        <begin position="445"/>
        <end position="465"/>
    </location>
</feature>
<dbReference type="SUPFAM" id="SSF103473">
    <property type="entry name" value="MFS general substrate transporter"/>
    <property type="match status" value="1"/>
</dbReference>
<name>A0ABM1E5W6_PRICU</name>
<evidence type="ECO:0000313" key="8">
    <source>
        <dbReference type="Proteomes" id="UP000695022"/>
    </source>
</evidence>
<evidence type="ECO:0000256" key="5">
    <source>
        <dbReference type="SAM" id="MobiDB-lite"/>
    </source>
</evidence>
<evidence type="ECO:0000256" key="2">
    <source>
        <dbReference type="ARBA" id="ARBA00022692"/>
    </source>
</evidence>
<sequence length="536" mass="59787">MYSNLDNALSKLGKYGKWHFHLFFLINVLQIFSSLQTFSINYHGLTPTHHCRVPGGANISDAIPGKNDEDEPWQADTCNQYVNFSETSNETIKCQDGYWYDDTYGDTIVTEWDIVCDRSILVDLSSISFFAGKLVGSLIICALADIYGRKWTMIIANLLFLASAIVQCFSNSYIMFAAMRFLMSAFETGGYLVGFTLICESVAPQARAWVTVQDNYFWAFGLIILPPIAYLVPDWRINQIVLTVPMLYMFIYICLLPESMHWLIANKRTEEAKTILTRAAKIDGTKIATEDLTPISHEEDKARKYSIIDVYKTPGLRVLGTVLFIIWIADSMVYYGLTLGLQNQSGNIYINGFLTGVVEFPAAVVANVATEKFGRIKSLSFFHVLSGIAMIVLYLTPLKTASGIDLGWLKTSFILTGKCTITAAFRVIYIYTVELYPTVVRNTGLGMSSSAARVGGIIAPMTIALQRYYPWVQPVLFGGMAFLCAIVALFFPETKDKGLPETLEEWADWKAGRLSVGDSGDEGTKELGEEMKPMVS</sequence>
<evidence type="ECO:0000256" key="4">
    <source>
        <dbReference type="ARBA" id="ARBA00023136"/>
    </source>
</evidence>